<keyword evidence="5" id="KW-1185">Reference proteome</keyword>
<evidence type="ECO:0000313" key="4">
    <source>
        <dbReference type="EMBL" id="KUO15806.1"/>
    </source>
</evidence>
<evidence type="ECO:0000313" key="5">
    <source>
        <dbReference type="Proteomes" id="UP000053260"/>
    </source>
</evidence>
<keyword evidence="1" id="KW-0328">Glycosyltransferase</keyword>
<gene>
    <name evidence="4" type="ORF">AQJ91_39255</name>
</gene>
<dbReference type="PANTHER" id="PTHR42679">
    <property type="entry name" value="S-METHYL-5'-THIOADENOSINE PHOSPHORYLASE"/>
    <property type="match status" value="1"/>
</dbReference>
<evidence type="ECO:0000256" key="2">
    <source>
        <dbReference type="ARBA" id="ARBA00022679"/>
    </source>
</evidence>
<dbReference type="GO" id="GO:0005829">
    <property type="term" value="C:cytosol"/>
    <property type="evidence" value="ECO:0007669"/>
    <property type="project" value="TreeGrafter"/>
</dbReference>
<accession>A0A101US69</accession>
<dbReference type="STRING" id="909626.AQJ91_39255"/>
<dbReference type="GO" id="GO:0009116">
    <property type="term" value="P:nucleoside metabolic process"/>
    <property type="evidence" value="ECO:0007669"/>
    <property type="project" value="InterPro"/>
</dbReference>
<feature type="domain" description="Nucleoside phosphorylase" evidence="3">
    <location>
        <begin position="3"/>
        <end position="241"/>
    </location>
</feature>
<name>A0A101US69_9ACTN</name>
<dbReference type="Gene3D" id="3.40.50.1580">
    <property type="entry name" value="Nucleoside phosphorylase domain"/>
    <property type="match status" value="1"/>
</dbReference>
<dbReference type="OrthoDB" id="1523230at2"/>
<sequence>MRMGVITGSGSYDWPHLEGAAELTVTTDHGAVTVTEGRLGDAQVVQLSRHGAGHHRLSSQVDHKANLAALLARETDAVVSFTVCGSLDPDLRPGSLVVFDDLYFPTNRLPDGTPCTWYDMPGAAGRGHWIFDRPFSEPLRQALITAAEQTGVPVAPRGVYGHVDGPRFNSRPEVAALAAAGVSAISQTAGPEVVLAGEAELPMALVGFVTDYANGVAAEPEPVQALLDRMAASKEVFATLAGHALPSLEGVGGAGFVYRFDT</sequence>
<evidence type="ECO:0000256" key="1">
    <source>
        <dbReference type="ARBA" id="ARBA00022676"/>
    </source>
</evidence>
<dbReference type="RefSeq" id="WP_067031905.1">
    <property type="nucleotide sequence ID" value="NZ_KQ949111.1"/>
</dbReference>
<dbReference type="GO" id="GO:0019509">
    <property type="term" value="P:L-methionine salvage from methylthioadenosine"/>
    <property type="evidence" value="ECO:0007669"/>
    <property type="project" value="TreeGrafter"/>
</dbReference>
<dbReference type="GO" id="GO:0017061">
    <property type="term" value="F:S-methyl-5-thioadenosine phosphorylase activity"/>
    <property type="evidence" value="ECO:0007669"/>
    <property type="project" value="InterPro"/>
</dbReference>
<reference evidence="4 5" key="1">
    <citation type="submission" date="2015-10" db="EMBL/GenBank/DDBJ databases">
        <title>Draft genome sequence of Streptomyces sp. RV15, isolated from a marine sponge.</title>
        <authorList>
            <person name="Ruckert C."/>
            <person name="Abdelmohsen U.R."/>
            <person name="Winkler A."/>
            <person name="Hentschel U."/>
            <person name="Kalinowski J."/>
            <person name="Kampfer P."/>
            <person name="Glaeser S."/>
        </authorList>
    </citation>
    <scope>NUCLEOTIDE SEQUENCE [LARGE SCALE GENOMIC DNA]</scope>
    <source>
        <strain evidence="4 5">RV15</strain>
    </source>
</reference>
<dbReference type="InterPro" id="IPR000845">
    <property type="entry name" value="Nucleoside_phosphorylase_d"/>
</dbReference>
<dbReference type="InterPro" id="IPR035994">
    <property type="entry name" value="Nucleoside_phosphorylase_sf"/>
</dbReference>
<dbReference type="EMBL" id="LMXB01000103">
    <property type="protein sequence ID" value="KUO15806.1"/>
    <property type="molecule type" value="Genomic_DNA"/>
</dbReference>
<dbReference type="AlphaFoldDB" id="A0A101US69"/>
<dbReference type="PANTHER" id="PTHR42679:SF2">
    <property type="entry name" value="S-METHYL-5'-THIOADENOSINE PHOSPHORYLASE"/>
    <property type="match status" value="1"/>
</dbReference>
<dbReference type="SUPFAM" id="SSF53167">
    <property type="entry name" value="Purine and uridine phosphorylases"/>
    <property type="match status" value="1"/>
</dbReference>
<evidence type="ECO:0000259" key="3">
    <source>
        <dbReference type="Pfam" id="PF01048"/>
    </source>
</evidence>
<organism evidence="4 5">
    <name type="scientific">Streptomyces dysideae</name>
    <dbReference type="NCBI Taxonomy" id="909626"/>
    <lineage>
        <taxon>Bacteria</taxon>
        <taxon>Bacillati</taxon>
        <taxon>Actinomycetota</taxon>
        <taxon>Actinomycetes</taxon>
        <taxon>Kitasatosporales</taxon>
        <taxon>Streptomycetaceae</taxon>
        <taxon>Streptomyces</taxon>
    </lineage>
</organism>
<dbReference type="CDD" id="cd09010">
    <property type="entry name" value="MTAP_SsMTAPII_like_MTIP"/>
    <property type="match status" value="1"/>
</dbReference>
<dbReference type="Pfam" id="PF01048">
    <property type="entry name" value="PNP_UDP_1"/>
    <property type="match status" value="1"/>
</dbReference>
<proteinExistence type="predicted"/>
<comment type="caution">
    <text evidence="4">The sequence shown here is derived from an EMBL/GenBank/DDBJ whole genome shotgun (WGS) entry which is preliminary data.</text>
</comment>
<protein>
    <submittedName>
        <fullName evidence="4">Phosphorylase</fullName>
    </submittedName>
</protein>
<dbReference type="InterPro" id="IPR010044">
    <property type="entry name" value="MTAP"/>
</dbReference>
<keyword evidence="2" id="KW-0808">Transferase</keyword>
<dbReference type="Proteomes" id="UP000053260">
    <property type="component" value="Unassembled WGS sequence"/>
</dbReference>